<evidence type="ECO:0000313" key="3">
    <source>
        <dbReference type="Proteomes" id="UP000218505"/>
    </source>
</evidence>
<dbReference type="AlphaFoldDB" id="A0A290ZAM6"/>
<dbReference type="PANTHER" id="PTHR33164:SF106">
    <property type="entry name" value="TRANSCRIPTIONAL REGULATORY PROTEIN"/>
    <property type="match status" value="1"/>
</dbReference>
<sequence>MADHDLLVRLLQLLTVESDRFAERFGERHRMHRTDLNALLHIMEARWSEQPMTPGRLAEVMRLSASATTSVLDRLESSGHVHRVRSATDRRRVDLAVDQRALELGREFFLPLNEAFTRAWAGFDEAERAVVARFLRASIEATTEVRDSLDEDHG</sequence>
<dbReference type="GO" id="GO:0006950">
    <property type="term" value="P:response to stress"/>
    <property type="evidence" value="ECO:0007669"/>
    <property type="project" value="TreeGrafter"/>
</dbReference>
<dbReference type="KEGG" id="apre:CNX65_24520"/>
<name>A0A290ZAM6_9PSEU</name>
<dbReference type="SUPFAM" id="SSF46785">
    <property type="entry name" value="Winged helix' DNA-binding domain"/>
    <property type="match status" value="1"/>
</dbReference>
<dbReference type="InterPro" id="IPR036388">
    <property type="entry name" value="WH-like_DNA-bd_sf"/>
</dbReference>
<dbReference type="RefSeq" id="WP_096495872.1">
    <property type="nucleotide sequence ID" value="NZ_CP023445.1"/>
</dbReference>
<dbReference type="Proteomes" id="UP000218505">
    <property type="component" value="Chromosome"/>
</dbReference>
<dbReference type="InterPro" id="IPR039422">
    <property type="entry name" value="MarR/SlyA-like"/>
</dbReference>
<dbReference type="InterPro" id="IPR000835">
    <property type="entry name" value="HTH_MarR-typ"/>
</dbReference>
<dbReference type="PRINTS" id="PR00598">
    <property type="entry name" value="HTHMARR"/>
</dbReference>
<feature type="domain" description="HTH marR-type" evidence="1">
    <location>
        <begin position="4"/>
        <end position="140"/>
    </location>
</feature>
<gene>
    <name evidence="2" type="ORF">CNX65_24520</name>
</gene>
<reference evidence="2" key="1">
    <citation type="submission" date="2017-09" db="EMBL/GenBank/DDBJ databases">
        <title>Complete Genome Sequence of ansamitocin-producing Bacterium Actinosynnema pretiosum X47.</title>
        <authorList>
            <person name="Cao G."/>
            <person name="Zong G."/>
            <person name="Zhong C."/>
            <person name="Fu J."/>
        </authorList>
    </citation>
    <scope>NUCLEOTIDE SEQUENCE [LARGE SCALE GENOMIC DNA]</scope>
    <source>
        <strain evidence="2">X47</strain>
    </source>
</reference>
<dbReference type="EMBL" id="CP023445">
    <property type="protein sequence ID" value="ATE56045.1"/>
    <property type="molecule type" value="Genomic_DNA"/>
</dbReference>
<keyword evidence="3" id="KW-1185">Reference proteome</keyword>
<dbReference type="SMART" id="SM00347">
    <property type="entry name" value="HTH_MARR"/>
    <property type="match status" value="1"/>
</dbReference>
<protein>
    <submittedName>
        <fullName evidence="2">MarR family transcriptional regulator</fullName>
    </submittedName>
</protein>
<dbReference type="Pfam" id="PF01047">
    <property type="entry name" value="MarR"/>
    <property type="match status" value="1"/>
</dbReference>
<dbReference type="GO" id="GO:0003700">
    <property type="term" value="F:DNA-binding transcription factor activity"/>
    <property type="evidence" value="ECO:0007669"/>
    <property type="project" value="InterPro"/>
</dbReference>
<proteinExistence type="predicted"/>
<evidence type="ECO:0000313" key="2">
    <source>
        <dbReference type="EMBL" id="ATE56045.1"/>
    </source>
</evidence>
<evidence type="ECO:0000259" key="1">
    <source>
        <dbReference type="PROSITE" id="PS50995"/>
    </source>
</evidence>
<dbReference type="PROSITE" id="PS50995">
    <property type="entry name" value="HTH_MARR_2"/>
    <property type="match status" value="1"/>
</dbReference>
<accession>A0A290ZAM6</accession>
<dbReference type="PANTHER" id="PTHR33164">
    <property type="entry name" value="TRANSCRIPTIONAL REGULATOR, MARR FAMILY"/>
    <property type="match status" value="1"/>
</dbReference>
<dbReference type="Gene3D" id="1.10.10.10">
    <property type="entry name" value="Winged helix-like DNA-binding domain superfamily/Winged helix DNA-binding domain"/>
    <property type="match status" value="1"/>
</dbReference>
<dbReference type="InterPro" id="IPR036390">
    <property type="entry name" value="WH_DNA-bd_sf"/>
</dbReference>
<organism evidence="2 3">
    <name type="scientific">Actinosynnema pretiosum</name>
    <dbReference type="NCBI Taxonomy" id="42197"/>
    <lineage>
        <taxon>Bacteria</taxon>
        <taxon>Bacillati</taxon>
        <taxon>Actinomycetota</taxon>
        <taxon>Actinomycetes</taxon>
        <taxon>Pseudonocardiales</taxon>
        <taxon>Pseudonocardiaceae</taxon>
        <taxon>Actinosynnema</taxon>
    </lineage>
</organism>